<evidence type="ECO:0000256" key="9">
    <source>
        <dbReference type="ARBA" id="ARBA00023180"/>
    </source>
</evidence>
<accession>A0ABD1IG64</accession>
<feature type="domain" description="Protein kinase" evidence="13">
    <location>
        <begin position="245"/>
        <end position="530"/>
    </location>
</feature>
<evidence type="ECO:0000259" key="13">
    <source>
        <dbReference type="PROSITE" id="PS50011"/>
    </source>
</evidence>
<sequence length="556" mass="62010">MVLFQWVEAMQAWDLLMVRTYSCRAYAMCGPNTLCNTDPSPACRCLSGFKPRVEVDWDSSDFSSGCVRRIPFHCTDKVGYIKATTSRLPESQESVELPNNVCEFQCSKKCSCTAYAYGSGGRCILLEGDILDLEIPTNNSAGVVDLYVKVKPKGKRKVLLLELVLPITAALLLLSCFGFCYARPKLTNRRSKDTHQNLLLLDLDTNGVEYKKEAQAGNIHGEEKNDRYELPIFSFSSIVASTNNFSVENKLGEGGFGPVYKGELLNGLFVAVKRLSKRSGQGLKEFKNETEVIAKLQHRNLVRILGCCIENDEMILVYEYMPNNSLDFFIFEPTSGVVLEWAKRVEIIEGIAQGLLYLHHYSRLRIVHRDLKASNILLDAEMNPKISDFGMARIFGGNDMQANTERIVGTYGYMSPEYAMEGLFSVKSDVFAFGVLMLEIISGKKNTGFYGSEYLSLLGYTWNAWIHGRAVEVFDSLLEMAASSSAALRYIKIGLLCVQENPADRPLMSDVVVMLNNEDAETPSPLNPAFTVTRSSNKKVQICSVNGLTLSHVEAR</sequence>
<dbReference type="InterPro" id="IPR001245">
    <property type="entry name" value="Ser-Thr/Tyr_kinase_cat_dom"/>
</dbReference>
<dbReference type="GO" id="GO:0005524">
    <property type="term" value="F:ATP binding"/>
    <property type="evidence" value="ECO:0007669"/>
    <property type="project" value="UniProtKB-KW"/>
</dbReference>
<keyword evidence="2 15" id="KW-0723">Serine/threonine-protein kinase</keyword>
<evidence type="ECO:0000313" key="16">
    <source>
        <dbReference type="Proteomes" id="UP001567538"/>
    </source>
</evidence>
<comment type="catalytic activity">
    <reaction evidence="10">
        <text>L-threonyl-[protein] + ATP = O-phospho-L-threonyl-[protein] + ADP + H(+)</text>
        <dbReference type="Rhea" id="RHEA:46608"/>
        <dbReference type="Rhea" id="RHEA-COMP:11060"/>
        <dbReference type="Rhea" id="RHEA-COMP:11605"/>
        <dbReference type="ChEBI" id="CHEBI:15378"/>
        <dbReference type="ChEBI" id="CHEBI:30013"/>
        <dbReference type="ChEBI" id="CHEBI:30616"/>
        <dbReference type="ChEBI" id="CHEBI:61977"/>
        <dbReference type="ChEBI" id="CHEBI:456216"/>
        <dbReference type="EC" id="2.7.11.1"/>
    </reaction>
</comment>
<evidence type="ECO:0000256" key="5">
    <source>
        <dbReference type="ARBA" id="ARBA00022741"/>
    </source>
</evidence>
<dbReference type="PROSITE" id="PS50011">
    <property type="entry name" value="PROTEIN_KINASE_DOM"/>
    <property type="match status" value="1"/>
</dbReference>
<keyword evidence="5" id="KW-0547">Nucleotide-binding</keyword>
<dbReference type="SUPFAM" id="SSF56112">
    <property type="entry name" value="Protein kinase-like (PK-like)"/>
    <property type="match status" value="1"/>
</dbReference>
<dbReference type="InterPro" id="IPR000719">
    <property type="entry name" value="Prot_kinase_dom"/>
</dbReference>
<dbReference type="EMBL" id="JBEAFC010000002">
    <property type="protein sequence ID" value="KAL1567712.1"/>
    <property type="molecule type" value="Genomic_DNA"/>
</dbReference>
<keyword evidence="12" id="KW-0812">Transmembrane</keyword>
<dbReference type="Pfam" id="PF00954">
    <property type="entry name" value="S_locus_glycop"/>
    <property type="match status" value="1"/>
</dbReference>
<gene>
    <name evidence="15" type="ORF">AAHA92_03164</name>
</gene>
<dbReference type="AlphaFoldDB" id="A0ABD1IG64"/>
<proteinExistence type="predicted"/>
<dbReference type="InterPro" id="IPR003609">
    <property type="entry name" value="Pan_app"/>
</dbReference>
<dbReference type="Pfam" id="PF08276">
    <property type="entry name" value="PAN_2"/>
    <property type="match status" value="1"/>
</dbReference>
<keyword evidence="4" id="KW-0732">Signal</keyword>
<keyword evidence="3 15" id="KW-0808">Transferase</keyword>
<dbReference type="GO" id="GO:0004674">
    <property type="term" value="F:protein serine/threonine kinase activity"/>
    <property type="evidence" value="ECO:0007669"/>
    <property type="project" value="UniProtKB-KW"/>
</dbReference>
<keyword evidence="9" id="KW-0325">Glycoprotein</keyword>
<evidence type="ECO:0000256" key="11">
    <source>
        <dbReference type="ARBA" id="ARBA00048679"/>
    </source>
</evidence>
<comment type="caution">
    <text evidence="15">The sequence shown here is derived from an EMBL/GenBank/DDBJ whole genome shotgun (WGS) entry which is preliminary data.</text>
</comment>
<evidence type="ECO:0000256" key="10">
    <source>
        <dbReference type="ARBA" id="ARBA00047899"/>
    </source>
</evidence>
<keyword evidence="16" id="KW-1185">Reference proteome</keyword>
<dbReference type="PROSITE" id="PS00108">
    <property type="entry name" value="PROTEIN_KINASE_ST"/>
    <property type="match status" value="1"/>
</dbReference>
<dbReference type="FunFam" id="1.10.510.10:FF:000060">
    <property type="entry name" value="G-type lectin S-receptor-like serine/threonine-protein kinase"/>
    <property type="match status" value="1"/>
</dbReference>
<dbReference type="CDD" id="cd14066">
    <property type="entry name" value="STKc_IRAK"/>
    <property type="match status" value="1"/>
</dbReference>
<evidence type="ECO:0000256" key="7">
    <source>
        <dbReference type="ARBA" id="ARBA00022840"/>
    </source>
</evidence>
<evidence type="ECO:0000259" key="14">
    <source>
        <dbReference type="PROSITE" id="PS50948"/>
    </source>
</evidence>
<evidence type="ECO:0000256" key="1">
    <source>
        <dbReference type="ARBA" id="ARBA00012513"/>
    </source>
</evidence>
<dbReference type="SMART" id="SM00220">
    <property type="entry name" value="S_TKc"/>
    <property type="match status" value="1"/>
</dbReference>
<evidence type="ECO:0000313" key="15">
    <source>
        <dbReference type="EMBL" id="KAL1567712.1"/>
    </source>
</evidence>
<evidence type="ECO:0000256" key="8">
    <source>
        <dbReference type="ARBA" id="ARBA00023157"/>
    </source>
</evidence>
<dbReference type="Gene3D" id="1.10.510.10">
    <property type="entry name" value="Transferase(Phosphotransferase) domain 1"/>
    <property type="match status" value="1"/>
</dbReference>
<comment type="catalytic activity">
    <reaction evidence="11">
        <text>L-seryl-[protein] + ATP = O-phospho-L-seryl-[protein] + ADP + H(+)</text>
        <dbReference type="Rhea" id="RHEA:17989"/>
        <dbReference type="Rhea" id="RHEA-COMP:9863"/>
        <dbReference type="Rhea" id="RHEA-COMP:11604"/>
        <dbReference type="ChEBI" id="CHEBI:15378"/>
        <dbReference type="ChEBI" id="CHEBI:29999"/>
        <dbReference type="ChEBI" id="CHEBI:30616"/>
        <dbReference type="ChEBI" id="CHEBI:83421"/>
        <dbReference type="ChEBI" id="CHEBI:456216"/>
        <dbReference type="EC" id="2.7.11.1"/>
    </reaction>
</comment>
<dbReference type="PANTHER" id="PTHR27002:SF1084">
    <property type="entry name" value="NON-SPECIFIC SERINE_THREONINE PROTEIN KINASE"/>
    <property type="match status" value="1"/>
</dbReference>
<evidence type="ECO:0000256" key="3">
    <source>
        <dbReference type="ARBA" id="ARBA00022679"/>
    </source>
</evidence>
<name>A0ABD1IG64_SALDI</name>
<dbReference type="PROSITE" id="PS50948">
    <property type="entry name" value="PAN"/>
    <property type="match status" value="1"/>
</dbReference>
<feature type="transmembrane region" description="Helical" evidence="12">
    <location>
        <begin position="158"/>
        <end position="182"/>
    </location>
</feature>
<dbReference type="InterPro" id="IPR008271">
    <property type="entry name" value="Ser/Thr_kinase_AS"/>
</dbReference>
<dbReference type="InterPro" id="IPR011009">
    <property type="entry name" value="Kinase-like_dom_sf"/>
</dbReference>
<keyword evidence="8" id="KW-1015">Disulfide bond</keyword>
<evidence type="ECO:0000256" key="2">
    <source>
        <dbReference type="ARBA" id="ARBA00022527"/>
    </source>
</evidence>
<evidence type="ECO:0000256" key="12">
    <source>
        <dbReference type="SAM" id="Phobius"/>
    </source>
</evidence>
<dbReference type="Pfam" id="PF07714">
    <property type="entry name" value="PK_Tyr_Ser-Thr"/>
    <property type="match status" value="1"/>
</dbReference>
<protein>
    <recommendedName>
        <fullName evidence="1">non-specific serine/threonine protein kinase</fullName>
        <ecNumber evidence="1">2.7.11.1</ecNumber>
    </recommendedName>
</protein>
<dbReference type="FunFam" id="3.30.200.20:FF:000195">
    <property type="entry name" value="G-type lectin S-receptor-like serine/threonine-protein kinase"/>
    <property type="match status" value="1"/>
</dbReference>
<reference evidence="15 16" key="1">
    <citation type="submission" date="2024-06" db="EMBL/GenBank/DDBJ databases">
        <title>A chromosome level genome sequence of Diviner's sage (Salvia divinorum).</title>
        <authorList>
            <person name="Ford S.A."/>
            <person name="Ro D.-K."/>
            <person name="Ness R.W."/>
            <person name="Phillips M.A."/>
        </authorList>
    </citation>
    <scope>NUCLEOTIDE SEQUENCE [LARGE SCALE GENOMIC DNA]</scope>
    <source>
        <strain evidence="15">SAF-2024a</strain>
        <tissue evidence="15">Leaf</tissue>
    </source>
</reference>
<feature type="domain" description="Apple" evidence="14">
    <location>
        <begin position="74"/>
        <end position="151"/>
    </location>
</feature>
<dbReference type="Proteomes" id="UP001567538">
    <property type="component" value="Unassembled WGS sequence"/>
</dbReference>
<dbReference type="PANTHER" id="PTHR27002">
    <property type="entry name" value="RECEPTOR-LIKE SERINE/THREONINE-PROTEIN KINASE SD1-8"/>
    <property type="match status" value="1"/>
</dbReference>
<evidence type="ECO:0000256" key="6">
    <source>
        <dbReference type="ARBA" id="ARBA00022777"/>
    </source>
</evidence>
<keyword evidence="6 15" id="KW-0418">Kinase</keyword>
<dbReference type="Gene3D" id="3.30.200.20">
    <property type="entry name" value="Phosphorylase Kinase, domain 1"/>
    <property type="match status" value="1"/>
</dbReference>
<dbReference type="InterPro" id="IPR000858">
    <property type="entry name" value="S_locus_glycoprot_dom"/>
</dbReference>
<dbReference type="EC" id="2.7.11.1" evidence="1"/>
<keyword evidence="7" id="KW-0067">ATP-binding</keyword>
<organism evidence="15 16">
    <name type="scientific">Salvia divinorum</name>
    <name type="common">Maria pastora</name>
    <name type="synonym">Diviner's sage</name>
    <dbReference type="NCBI Taxonomy" id="28513"/>
    <lineage>
        <taxon>Eukaryota</taxon>
        <taxon>Viridiplantae</taxon>
        <taxon>Streptophyta</taxon>
        <taxon>Embryophyta</taxon>
        <taxon>Tracheophyta</taxon>
        <taxon>Spermatophyta</taxon>
        <taxon>Magnoliopsida</taxon>
        <taxon>eudicotyledons</taxon>
        <taxon>Gunneridae</taxon>
        <taxon>Pentapetalae</taxon>
        <taxon>asterids</taxon>
        <taxon>lamiids</taxon>
        <taxon>Lamiales</taxon>
        <taxon>Lamiaceae</taxon>
        <taxon>Nepetoideae</taxon>
        <taxon>Mentheae</taxon>
        <taxon>Salviinae</taxon>
        <taxon>Salvia</taxon>
        <taxon>Salvia subgen. Calosphace</taxon>
    </lineage>
</organism>
<evidence type="ECO:0000256" key="4">
    <source>
        <dbReference type="ARBA" id="ARBA00022729"/>
    </source>
</evidence>
<keyword evidence="12" id="KW-1133">Transmembrane helix</keyword>
<keyword evidence="12" id="KW-0472">Membrane</keyword>